<feature type="transmembrane region" description="Helical" evidence="1">
    <location>
        <begin position="174"/>
        <end position="197"/>
    </location>
</feature>
<feature type="transmembrane region" description="Helical" evidence="1">
    <location>
        <begin position="209"/>
        <end position="232"/>
    </location>
</feature>
<dbReference type="CDD" id="cd01044">
    <property type="entry name" value="Ferritin_CCC1_N"/>
    <property type="match status" value="1"/>
</dbReference>
<dbReference type="SUPFAM" id="SSF47240">
    <property type="entry name" value="Ferritin-like"/>
    <property type="match status" value="1"/>
</dbReference>
<dbReference type="EMBL" id="CP062310">
    <property type="protein sequence ID" value="QOJ78754.1"/>
    <property type="molecule type" value="Genomic_DNA"/>
</dbReference>
<keyword evidence="1" id="KW-0812">Transmembrane</keyword>
<evidence type="ECO:0000313" key="3">
    <source>
        <dbReference type="Proteomes" id="UP000594121"/>
    </source>
</evidence>
<keyword evidence="1" id="KW-1133">Transmembrane helix</keyword>
<feature type="transmembrane region" description="Helical" evidence="1">
    <location>
        <begin position="238"/>
        <end position="257"/>
    </location>
</feature>
<dbReference type="Proteomes" id="UP000594121">
    <property type="component" value="Chromosome"/>
</dbReference>
<dbReference type="Gene3D" id="1.20.5.420">
    <property type="entry name" value="Immunoglobulin FC, subunit C"/>
    <property type="match status" value="1"/>
</dbReference>
<evidence type="ECO:0000256" key="1">
    <source>
        <dbReference type="SAM" id="Phobius"/>
    </source>
</evidence>
<dbReference type="InParanoid" id="A0A7L9FIK3"/>
<proteinExistence type="predicted"/>
<dbReference type="GeneID" id="59149910"/>
<reference evidence="2 3" key="1">
    <citation type="submission" date="2020-10" db="EMBL/GenBank/DDBJ databases">
        <title>Thermofilum lucidum 3507LT sp. nov. a novel member of Thermofilaceae family isolated from Chile hot spring, and proposal of description order Thermofilales.</title>
        <authorList>
            <person name="Zayulina K.S."/>
            <person name="Elcheninov A.G."/>
            <person name="Toshchakov S.V."/>
            <person name="Kublanov I.V."/>
        </authorList>
    </citation>
    <scope>NUCLEOTIDE SEQUENCE [LARGE SCALE GENOMIC DNA]</scope>
    <source>
        <strain evidence="2 3">3507LT</strain>
    </source>
</reference>
<dbReference type="RefSeq" id="WP_192818726.1">
    <property type="nucleotide sequence ID" value="NZ_CP062310.1"/>
</dbReference>
<name>A0A7L9FIK3_9CREN</name>
<organism evidence="2 3">
    <name type="scientific">Infirmifilum lucidum</name>
    <dbReference type="NCBI Taxonomy" id="2776706"/>
    <lineage>
        <taxon>Archaea</taxon>
        <taxon>Thermoproteota</taxon>
        <taxon>Thermoprotei</taxon>
        <taxon>Thermofilales</taxon>
        <taxon>Thermofilaceae</taxon>
        <taxon>Infirmifilum</taxon>
    </lineage>
</organism>
<dbReference type="FunCoup" id="A0A7L9FIK3">
    <property type="interactions" value="9"/>
</dbReference>
<protein>
    <submittedName>
        <fullName evidence="2">Rubrerythrin family protein</fullName>
    </submittedName>
</protein>
<evidence type="ECO:0000313" key="2">
    <source>
        <dbReference type="EMBL" id="QOJ78754.1"/>
    </source>
</evidence>
<dbReference type="InterPro" id="IPR009078">
    <property type="entry name" value="Ferritin-like_SF"/>
</dbReference>
<dbReference type="KEGG" id="thel:IG193_08400"/>
<dbReference type="InterPro" id="IPR039376">
    <property type="entry name" value="Ferritin_CCC1_N"/>
</dbReference>
<keyword evidence="3" id="KW-1185">Reference proteome</keyword>
<feature type="transmembrane region" description="Helical" evidence="1">
    <location>
        <begin position="269"/>
        <end position="287"/>
    </location>
</feature>
<keyword evidence="1" id="KW-0472">Membrane</keyword>
<gene>
    <name evidence="2" type="ORF">IG193_08400</name>
</gene>
<sequence>MEPQAGLAEKARVYALDELFDSRLYRAMAERERDPKNRAVLLRMAEQEYMHYEFWKKFCGDAELNPRDELRLRLFMLSSRILGKVFTIKFLERHEKSVVAEYTEILESGALSGEDSAELKRIIEDEKEHESALADQIEEFAVRHLGAIALGMSDAIIELSGVHAGFLGYTSSSVYTGIAGLIVGVSASMSMAAAAYLQSKQEKGKAPGATAAVTGVMYMLTVILLTAPFLLGLPILKALTASLVLAFIVLAFFSFYSSVVMDRAFARDYLENVGVIFLVVVIGYLFGELVKKLTGIAV</sequence>
<accession>A0A7L9FIK3</accession>
<dbReference type="AlphaFoldDB" id="A0A7L9FIK3"/>